<reference evidence="1 2" key="1">
    <citation type="submission" date="2024-04" db="EMBL/GenBank/DDBJ databases">
        <authorList>
            <person name="Waldvogel A.-M."/>
            <person name="Schoenle A."/>
        </authorList>
    </citation>
    <scope>NUCLEOTIDE SEQUENCE [LARGE SCALE GENOMIC DNA]</scope>
</reference>
<evidence type="ECO:0000313" key="2">
    <source>
        <dbReference type="Proteomes" id="UP001497482"/>
    </source>
</evidence>
<sequence>MADFSLGSGPVPVPAASVRHDLWWRRTVPATVPLASIHLERCSPLGATCAPVTKGHGAQRPHYCAHGGTQLLRCPHPTRSQDRPCPTLQHLAPAPRSSTALLGGESCTEVVSGQTEPKLKQVSAT</sequence>
<keyword evidence="2" id="KW-1185">Reference proteome</keyword>
<organism evidence="1 2">
    <name type="scientific">Knipowitschia caucasica</name>
    <name type="common">Caucasian dwarf goby</name>
    <name type="synonym">Pomatoschistus caucasicus</name>
    <dbReference type="NCBI Taxonomy" id="637954"/>
    <lineage>
        <taxon>Eukaryota</taxon>
        <taxon>Metazoa</taxon>
        <taxon>Chordata</taxon>
        <taxon>Craniata</taxon>
        <taxon>Vertebrata</taxon>
        <taxon>Euteleostomi</taxon>
        <taxon>Actinopterygii</taxon>
        <taxon>Neopterygii</taxon>
        <taxon>Teleostei</taxon>
        <taxon>Neoteleostei</taxon>
        <taxon>Acanthomorphata</taxon>
        <taxon>Gobiaria</taxon>
        <taxon>Gobiiformes</taxon>
        <taxon>Gobioidei</taxon>
        <taxon>Gobiidae</taxon>
        <taxon>Gobiinae</taxon>
        <taxon>Knipowitschia</taxon>
    </lineage>
</organism>
<dbReference type="Proteomes" id="UP001497482">
    <property type="component" value="Chromosome 22"/>
</dbReference>
<dbReference type="EMBL" id="OZ035844">
    <property type="protein sequence ID" value="CAL1598542.1"/>
    <property type="molecule type" value="Genomic_DNA"/>
</dbReference>
<dbReference type="AlphaFoldDB" id="A0AAV2LGS6"/>
<evidence type="ECO:0000313" key="1">
    <source>
        <dbReference type="EMBL" id="CAL1598542.1"/>
    </source>
</evidence>
<gene>
    <name evidence="1" type="ORF">KC01_LOCUS26909</name>
</gene>
<name>A0AAV2LGS6_KNICA</name>
<protein>
    <submittedName>
        <fullName evidence="1">Uncharacterized protein</fullName>
    </submittedName>
</protein>
<proteinExistence type="predicted"/>
<accession>A0AAV2LGS6</accession>